<dbReference type="GO" id="GO:0005886">
    <property type="term" value="C:plasma membrane"/>
    <property type="evidence" value="ECO:0007669"/>
    <property type="project" value="TreeGrafter"/>
</dbReference>
<dbReference type="Pfam" id="PF02698">
    <property type="entry name" value="DUF218"/>
    <property type="match status" value="1"/>
</dbReference>
<dbReference type="AlphaFoldDB" id="A0A5J5GC41"/>
<dbReference type="PANTHER" id="PTHR30336:SF20">
    <property type="entry name" value="DUF218 DOMAIN-CONTAINING PROTEIN"/>
    <property type="match status" value="1"/>
</dbReference>
<protein>
    <submittedName>
        <fullName evidence="2">YdcF family protein</fullName>
    </submittedName>
</protein>
<keyword evidence="3" id="KW-1185">Reference proteome</keyword>
<dbReference type="CDD" id="cd06259">
    <property type="entry name" value="YdcF-like"/>
    <property type="match status" value="1"/>
</dbReference>
<evidence type="ECO:0000259" key="1">
    <source>
        <dbReference type="Pfam" id="PF02698"/>
    </source>
</evidence>
<feature type="domain" description="DUF218" evidence="1">
    <location>
        <begin position="3"/>
        <end position="133"/>
    </location>
</feature>
<comment type="caution">
    <text evidence="2">The sequence shown here is derived from an EMBL/GenBank/DDBJ whole genome shotgun (WGS) entry which is preliminary data.</text>
</comment>
<sequence>MRAICLLGAAVRPDGPSPALRRRAEHAAMLWQSDRSQVVLACGGAGNGRVTEAEAAARLLGEGGVPEDAILLESRSRTTWENLLFGRPILQEIGATSLVIVTDPDHLPRARLVAAKLGLTATGSAPSGPRPATARLKGLLREGPALLVYALRPRA</sequence>
<gene>
    <name evidence="2" type="ORF">F3S47_17735</name>
</gene>
<dbReference type="InterPro" id="IPR051599">
    <property type="entry name" value="Cell_Envelope_Assoc"/>
</dbReference>
<dbReference type="InterPro" id="IPR014729">
    <property type="entry name" value="Rossmann-like_a/b/a_fold"/>
</dbReference>
<dbReference type="Proteomes" id="UP000326554">
    <property type="component" value="Unassembled WGS sequence"/>
</dbReference>
<reference evidence="2 3" key="1">
    <citation type="submission" date="2019-09" db="EMBL/GenBank/DDBJ databases">
        <authorList>
            <person name="Park J.-S."/>
            <person name="Choi H.-J."/>
        </authorList>
    </citation>
    <scope>NUCLEOTIDE SEQUENCE [LARGE SCALE GENOMIC DNA]</scope>
    <source>
        <strain evidence="2 3">176SS1-4</strain>
    </source>
</reference>
<dbReference type="InterPro" id="IPR003848">
    <property type="entry name" value="DUF218"/>
</dbReference>
<dbReference type="RefSeq" id="WP_150446646.1">
    <property type="nucleotide sequence ID" value="NZ_VYQE01000006.1"/>
</dbReference>
<proteinExistence type="predicted"/>
<dbReference type="PANTHER" id="PTHR30336">
    <property type="entry name" value="INNER MEMBRANE PROTEIN, PROBABLE PERMEASE"/>
    <property type="match status" value="1"/>
</dbReference>
<organism evidence="2 3">
    <name type="scientific">Histidinibacterium aquaticum</name>
    <dbReference type="NCBI Taxonomy" id="2613962"/>
    <lineage>
        <taxon>Bacteria</taxon>
        <taxon>Pseudomonadati</taxon>
        <taxon>Pseudomonadota</taxon>
        <taxon>Alphaproteobacteria</taxon>
        <taxon>Rhodobacterales</taxon>
        <taxon>Paracoccaceae</taxon>
        <taxon>Histidinibacterium</taxon>
    </lineage>
</organism>
<dbReference type="EMBL" id="VYQE01000006">
    <property type="protein sequence ID" value="KAA9005739.1"/>
    <property type="molecule type" value="Genomic_DNA"/>
</dbReference>
<evidence type="ECO:0000313" key="2">
    <source>
        <dbReference type="EMBL" id="KAA9005739.1"/>
    </source>
</evidence>
<dbReference type="Gene3D" id="3.40.50.620">
    <property type="entry name" value="HUPs"/>
    <property type="match status" value="1"/>
</dbReference>
<name>A0A5J5GC41_9RHOB</name>
<accession>A0A5J5GC41</accession>
<evidence type="ECO:0000313" key="3">
    <source>
        <dbReference type="Proteomes" id="UP000326554"/>
    </source>
</evidence>